<name>A0A1G1WCL8_9BACT</name>
<protein>
    <recommendedName>
        <fullName evidence="4">Type II secretion system protein GspG C-terminal domain-containing protein</fullName>
    </recommendedName>
</protein>
<dbReference type="STRING" id="1802595.A2134_01415"/>
<keyword evidence="1" id="KW-0472">Membrane</keyword>
<dbReference type="Gene3D" id="3.30.700.10">
    <property type="entry name" value="Glycoprotein, Type 4 Pilin"/>
    <property type="match status" value="1"/>
</dbReference>
<evidence type="ECO:0008006" key="4">
    <source>
        <dbReference type="Google" id="ProtNLM"/>
    </source>
</evidence>
<keyword evidence="1" id="KW-0812">Transmembrane</keyword>
<evidence type="ECO:0000313" key="2">
    <source>
        <dbReference type="EMBL" id="OGY25438.1"/>
    </source>
</evidence>
<sequence length="158" mass="17936">MDRFIKVVVFLALIYGSLVAYSYFNPNFQLSKYTPVALIASNRDNTRKDDLKRIQQALGFYWRDHGSYPAAVGWCGFISSTLYPQAKEAIETYFPNGEVPKDPSSAESNTGYFYVHVDSRHYALLAHLETLTGDSPVYEYKGCNNWPSGGNYNYQVTN</sequence>
<dbReference type="EMBL" id="MHCR01000015">
    <property type="protein sequence ID" value="OGY25438.1"/>
    <property type="molecule type" value="Genomic_DNA"/>
</dbReference>
<proteinExistence type="predicted"/>
<reference evidence="2 3" key="1">
    <citation type="journal article" date="2016" name="Nat. Commun.">
        <title>Thousands of microbial genomes shed light on interconnected biogeochemical processes in an aquifer system.</title>
        <authorList>
            <person name="Anantharaman K."/>
            <person name="Brown C.T."/>
            <person name="Hug L.A."/>
            <person name="Sharon I."/>
            <person name="Castelle C.J."/>
            <person name="Probst A.J."/>
            <person name="Thomas B.C."/>
            <person name="Singh A."/>
            <person name="Wilkins M.J."/>
            <person name="Karaoz U."/>
            <person name="Brodie E.L."/>
            <person name="Williams K.H."/>
            <person name="Hubbard S.S."/>
            <person name="Banfield J.F."/>
        </authorList>
    </citation>
    <scope>NUCLEOTIDE SEQUENCE [LARGE SCALE GENOMIC DNA]</scope>
</reference>
<feature type="transmembrane region" description="Helical" evidence="1">
    <location>
        <begin position="7"/>
        <end position="24"/>
    </location>
</feature>
<evidence type="ECO:0000256" key="1">
    <source>
        <dbReference type="SAM" id="Phobius"/>
    </source>
</evidence>
<comment type="caution">
    <text evidence="2">The sequence shown here is derived from an EMBL/GenBank/DDBJ whole genome shotgun (WGS) entry which is preliminary data.</text>
</comment>
<organism evidence="2 3">
    <name type="scientific">Candidatus Woykebacteria bacterium RBG_16_39_9b</name>
    <dbReference type="NCBI Taxonomy" id="1802595"/>
    <lineage>
        <taxon>Bacteria</taxon>
        <taxon>Candidatus Woykeibacteriota</taxon>
    </lineage>
</organism>
<evidence type="ECO:0000313" key="3">
    <source>
        <dbReference type="Proteomes" id="UP000178162"/>
    </source>
</evidence>
<dbReference type="AlphaFoldDB" id="A0A1G1WCL8"/>
<gene>
    <name evidence="2" type="ORF">A2134_01415</name>
</gene>
<keyword evidence="1" id="KW-1133">Transmembrane helix</keyword>
<accession>A0A1G1WCL8</accession>
<dbReference type="Proteomes" id="UP000178162">
    <property type="component" value="Unassembled WGS sequence"/>
</dbReference>